<evidence type="ECO:0000256" key="1">
    <source>
        <dbReference type="ARBA" id="ARBA00007689"/>
    </source>
</evidence>
<dbReference type="PANTHER" id="PTHR33606:SF3">
    <property type="entry name" value="PROTEIN YCII"/>
    <property type="match status" value="1"/>
</dbReference>
<evidence type="ECO:0000259" key="2">
    <source>
        <dbReference type="Pfam" id="PF03795"/>
    </source>
</evidence>
<dbReference type="Gene3D" id="3.30.70.1060">
    <property type="entry name" value="Dimeric alpha+beta barrel"/>
    <property type="match status" value="1"/>
</dbReference>
<evidence type="ECO:0000313" key="4">
    <source>
        <dbReference type="Proteomes" id="UP000243463"/>
    </source>
</evidence>
<dbReference type="PANTHER" id="PTHR33606">
    <property type="entry name" value="PROTEIN YCII"/>
    <property type="match status" value="1"/>
</dbReference>
<dbReference type="SUPFAM" id="SSF54909">
    <property type="entry name" value="Dimeric alpha+beta barrel"/>
    <property type="match status" value="1"/>
</dbReference>
<dbReference type="OrthoDB" id="9797014at2"/>
<protein>
    <recommendedName>
        <fullName evidence="2">YCII-related domain-containing protein</fullName>
    </recommendedName>
</protein>
<dbReference type="RefSeq" id="WP_088824307.1">
    <property type="nucleotide sequence ID" value="NZ_FZLN01000006.1"/>
</dbReference>
<reference evidence="4" key="1">
    <citation type="submission" date="2017-06" db="EMBL/GenBank/DDBJ databases">
        <authorList>
            <person name="Varghese N."/>
            <person name="Submissions S."/>
        </authorList>
    </citation>
    <scope>NUCLEOTIDE SEQUENCE [LARGE SCALE GENOMIC DNA]</scope>
    <source>
        <strain evidence="4">ANC 5114</strain>
    </source>
</reference>
<comment type="similarity">
    <text evidence="1">Belongs to the YciI family.</text>
</comment>
<evidence type="ECO:0000313" key="3">
    <source>
        <dbReference type="EMBL" id="SNQ30133.1"/>
    </source>
</evidence>
<dbReference type="InterPro" id="IPR051807">
    <property type="entry name" value="Sec-metab_biosynth-assoc"/>
</dbReference>
<dbReference type="EMBL" id="FZLN01000006">
    <property type="protein sequence ID" value="SNQ30133.1"/>
    <property type="molecule type" value="Genomic_DNA"/>
</dbReference>
<dbReference type="AlphaFoldDB" id="A0A217EI25"/>
<keyword evidence="4" id="KW-1185">Reference proteome</keyword>
<gene>
    <name evidence="3" type="ORF">SAMN05444584_2120</name>
</gene>
<organism evidence="3 4">
    <name type="scientific">Acinetobacter apis</name>
    <dbReference type="NCBI Taxonomy" id="1229165"/>
    <lineage>
        <taxon>Bacteria</taxon>
        <taxon>Pseudomonadati</taxon>
        <taxon>Pseudomonadota</taxon>
        <taxon>Gammaproteobacteria</taxon>
        <taxon>Moraxellales</taxon>
        <taxon>Moraxellaceae</taxon>
        <taxon>Acinetobacter</taxon>
    </lineage>
</organism>
<dbReference type="InterPro" id="IPR005545">
    <property type="entry name" value="YCII"/>
</dbReference>
<accession>A0A217EI25</accession>
<proteinExistence type="inferred from homology"/>
<dbReference type="Proteomes" id="UP000243463">
    <property type="component" value="Unassembled WGS sequence"/>
</dbReference>
<sequence length="101" mass="11267">MALFIVTCTDHDNVLEKRFAARPAHLKRLEQLQEDGGLILAGPMPKNADDLSAGFYGSTLVVDFPSREALDEWLKQEPYLEAGVYKDIDVKPFIQVFPTGS</sequence>
<dbReference type="InterPro" id="IPR011008">
    <property type="entry name" value="Dimeric_a/b-barrel"/>
</dbReference>
<feature type="domain" description="YCII-related" evidence="2">
    <location>
        <begin position="3"/>
        <end position="93"/>
    </location>
</feature>
<name>A0A217EI25_9GAMM</name>
<dbReference type="Pfam" id="PF03795">
    <property type="entry name" value="YCII"/>
    <property type="match status" value="1"/>
</dbReference>